<keyword evidence="5" id="KW-0028">Amino-acid biosynthesis</keyword>
<sequence>MEPRQPDELSALCARGDAMWAHMRQEAEDALRLDPALAPLFIGELLNRHSLEEAVIHRVSGRLGASALDAAAIADAFLAALEGEPELGEAFRLDAAAYVERDPACRRLIEPLLYFKGYHAIQASRLAHALWRAGKRDFAFYIQSRTSDALAADIHPAARFGKGVFLDHATGFVVGETAVVEDEVSILHGVTLGGTGKVAGDRHPKVRRGVMIGADAKILGNIEIGACSRISAGSVVLHPVPPNSIVAGAPAKVVGVEPRALPARDMDQLLRGLAYDSFDYVI</sequence>
<evidence type="ECO:0000256" key="7">
    <source>
        <dbReference type="ARBA" id="ARBA00023315"/>
    </source>
</evidence>
<evidence type="ECO:0000256" key="6">
    <source>
        <dbReference type="ARBA" id="ARBA00022679"/>
    </source>
</evidence>
<name>A0ABM8E6T3_9HYPH</name>
<dbReference type="CDD" id="cd03354">
    <property type="entry name" value="LbH_SAT"/>
    <property type="match status" value="1"/>
</dbReference>
<reference evidence="10 11" key="1">
    <citation type="journal article" date="2023" name="Int. J. Syst. Evol. Microbiol.">
        <title>Methylocystis iwaonis sp. nov., a type II methane-oxidizing bacterium from surface soil of a rice paddy field in Japan, and emended description of the genus Methylocystis (ex Whittenbury et al. 1970) Bowman et al. 1993.</title>
        <authorList>
            <person name="Kaise H."/>
            <person name="Sawadogo J.B."/>
            <person name="Alam M.S."/>
            <person name="Ueno C."/>
            <person name="Dianou D."/>
            <person name="Shinjo R."/>
            <person name="Asakawa S."/>
        </authorList>
    </citation>
    <scope>NUCLEOTIDE SEQUENCE [LARGE SCALE GENOMIC DNA]</scope>
    <source>
        <strain evidence="10 11">SS37A-Re</strain>
    </source>
</reference>
<dbReference type="Gene3D" id="2.160.10.10">
    <property type="entry name" value="Hexapeptide repeat proteins"/>
    <property type="match status" value="1"/>
</dbReference>
<evidence type="ECO:0000256" key="2">
    <source>
        <dbReference type="ARBA" id="ARBA00007274"/>
    </source>
</evidence>
<organism evidence="10 11">
    <name type="scientific">Methylocystis iwaonis</name>
    <dbReference type="NCBI Taxonomy" id="2885079"/>
    <lineage>
        <taxon>Bacteria</taxon>
        <taxon>Pseudomonadati</taxon>
        <taxon>Pseudomonadota</taxon>
        <taxon>Alphaproteobacteria</taxon>
        <taxon>Hyphomicrobiales</taxon>
        <taxon>Methylocystaceae</taxon>
        <taxon>Methylocystis</taxon>
    </lineage>
</organism>
<gene>
    <name evidence="10" type="ORF">SS37A_10780</name>
</gene>
<dbReference type="InterPro" id="IPR045304">
    <property type="entry name" value="LbH_SAT"/>
</dbReference>
<dbReference type="SMART" id="SM00971">
    <property type="entry name" value="SATase_N"/>
    <property type="match status" value="1"/>
</dbReference>
<proteinExistence type="inferred from homology"/>
<dbReference type="EC" id="2.3.1.30" evidence="3"/>
<evidence type="ECO:0000256" key="3">
    <source>
        <dbReference type="ARBA" id="ARBA00013266"/>
    </source>
</evidence>
<comment type="pathway">
    <text evidence="1">Amino-acid biosynthesis; L-cysteine biosynthesis; L-cysteine from L-serine: step 1/2.</text>
</comment>
<dbReference type="Gene3D" id="1.10.3130.10">
    <property type="entry name" value="serine acetyltransferase, domain 1"/>
    <property type="match status" value="1"/>
</dbReference>
<dbReference type="SUPFAM" id="SSF51161">
    <property type="entry name" value="Trimeric LpxA-like enzymes"/>
    <property type="match status" value="1"/>
</dbReference>
<dbReference type="InterPro" id="IPR053376">
    <property type="entry name" value="Serine_acetyltransferase"/>
</dbReference>
<evidence type="ECO:0000256" key="8">
    <source>
        <dbReference type="ARBA" id="ARBA00049486"/>
    </source>
</evidence>
<dbReference type="InterPro" id="IPR042122">
    <property type="entry name" value="Ser_AcTrfase_N_sf"/>
</dbReference>
<dbReference type="PANTHER" id="PTHR42811">
    <property type="entry name" value="SERINE ACETYLTRANSFERASE"/>
    <property type="match status" value="1"/>
</dbReference>
<accession>A0ABM8E6T3</accession>
<dbReference type="InterPro" id="IPR010493">
    <property type="entry name" value="Ser_AcTrfase_N"/>
</dbReference>
<dbReference type="InterPro" id="IPR005881">
    <property type="entry name" value="Ser_O-AcTrfase"/>
</dbReference>
<dbReference type="Pfam" id="PF06426">
    <property type="entry name" value="SATase_N"/>
    <property type="match status" value="1"/>
</dbReference>
<keyword evidence="6" id="KW-0808">Transferase</keyword>
<dbReference type="NCBIfam" id="TIGR01172">
    <property type="entry name" value="cysE"/>
    <property type="match status" value="1"/>
</dbReference>
<comment type="catalytic activity">
    <reaction evidence="8">
        <text>L-serine + acetyl-CoA = O-acetyl-L-serine + CoA</text>
        <dbReference type="Rhea" id="RHEA:24560"/>
        <dbReference type="ChEBI" id="CHEBI:33384"/>
        <dbReference type="ChEBI" id="CHEBI:57287"/>
        <dbReference type="ChEBI" id="CHEBI:57288"/>
        <dbReference type="ChEBI" id="CHEBI:58340"/>
        <dbReference type="EC" id="2.3.1.30"/>
    </reaction>
</comment>
<evidence type="ECO:0000259" key="9">
    <source>
        <dbReference type="SMART" id="SM00971"/>
    </source>
</evidence>
<dbReference type="Proteomes" id="UP001317629">
    <property type="component" value="Chromosome"/>
</dbReference>
<keyword evidence="7" id="KW-0012">Acyltransferase</keyword>
<dbReference type="RefSeq" id="WP_281931017.1">
    <property type="nucleotide sequence ID" value="NZ_AP027142.1"/>
</dbReference>
<dbReference type="InterPro" id="IPR011004">
    <property type="entry name" value="Trimer_LpxA-like_sf"/>
</dbReference>
<dbReference type="Pfam" id="PF00132">
    <property type="entry name" value="Hexapep"/>
    <property type="match status" value="1"/>
</dbReference>
<evidence type="ECO:0000256" key="1">
    <source>
        <dbReference type="ARBA" id="ARBA00004876"/>
    </source>
</evidence>
<dbReference type="EMBL" id="AP027142">
    <property type="protein sequence ID" value="BDV33549.1"/>
    <property type="molecule type" value="Genomic_DNA"/>
</dbReference>
<keyword evidence="11" id="KW-1185">Reference proteome</keyword>
<protein>
    <recommendedName>
        <fullName evidence="4">Serine acetyltransferase</fullName>
        <ecNumber evidence="3">2.3.1.30</ecNumber>
    </recommendedName>
</protein>
<evidence type="ECO:0000256" key="4">
    <source>
        <dbReference type="ARBA" id="ARBA00018522"/>
    </source>
</evidence>
<feature type="domain" description="Serine acetyltransferase N-terminal" evidence="9">
    <location>
        <begin position="19"/>
        <end position="123"/>
    </location>
</feature>
<evidence type="ECO:0000313" key="10">
    <source>
        <dbReference type="EMBL" id="BDV33549.1"/>
    </source>
</evidence>
<comment type="similarity">
    <text evidence="2">Belongs to the transferase hexapeptide repeat family.</text>
</comment>
<dbReference type="NCBIfam" id="NF041874">
    <property type="entry name" value="EPS_EpsC"/>
    <property type="match status" value="1"/>
</dbReference>
<evidence type="ECO:0000313" key="11">
    <source>
        <dbReference type="Proteomes" id="UP001317629"/>
    </source>
</evidence>
<dbReference type="InterPro" id="IPR001451">
    <property type="entry name" value="Hexapep"/>
</dbReference>
<evidence type="ECO:0000256" key="5">
    <source>
        <dbReference type="ARBA" id="ARBA00022605"/>
    </source>
</evidence>